<name>A0A8T0IAD5_CERPU</name>
<dbReference type="AlphaFoldDB" id="A0A8T0IAD5"/>
<feature type="chain" id="PRO_5035770340" evidence="1">
    <location>
        <begin position="30"/>
        <end position="73"/>
    </location>
</feature>
<evidence type="ECO:0000313" key="2">
    <source>
        <dbReference type="EMBL" id="KAG0579887.1"/>
    </source>
</evidence>
<evidence type="ECO:0000313" key="3">
    <source>
        <dbReference type="Proteomes" id="UP000822688"/>
    </source>
</evidence>
<dbReference type="Proteomes" id="UP000822688">
    <property type="component" value="Chromosome 4"/>
</dbReference>
<feature type="signal peptide" evidence="1">
    <location>
        <begin position="1"/>
        <end position="29"/>
    </location>
</feature>
<gene>
    <name evidence="2" type="ORF">KC19_4G131600</name>
</gene>
<evidence type="ECO:0000256" key="1">
    <source>
        <dbReference type="SAM" id="SignalP"/>
    </source>
</evidence>
<dbReference type="EMBL" id="CM026424">
    <property type="protein sequence ID" value="KAG0579887.1"/>
    <property type="molecule type" value="Genomic_DNA"/>
</dbReference>
<accession>A0A8T0IAD5</accession>
<reference evidence="2" key="1">
    <citation type="submission" date="2020-06" db="EMBL/GenBank/DDBJ databases">
        <title>WGS assembly of Ceratodon purpureus strain R40.</title>
        <authorList>
            <person name="Carey S.B."/>
            <person name="Jenkins J."/>
            <person name="Shu S."/>
            <person name="Lovell J.T."/>
            <person name="Sreedasyam A."/>
            <person name="Maumus F."/>
            <person name="Tiley G.P."/>
            <person name="Fernandez-Pozo N."/>
            <person name="Barry K."/>
            <person name="Chen C."/>
            <person name="Wang M."/>
            <person name="Lipzen A."/>
            <person name="Daum C."/>
            <person name="Saski C.A."/>
            <person name="Payton A.C."/>
            <person name="Mcbreen J.C."/>
            <person name="Conrad R.E."/>
            <person name="Kollar L.M."/>
            <person name="Olsson S."/>
            <person name="Huttunen S."/>
            <person name="Landis J.B."/>
            <person name="Wickett N.J."/>
            <person name="Johnson M.G."/>
            <person name="Rensing S.A."/>
            <person name="Grimwood J."/>
            <person name="Schmutz J."/>
            <person name="Mcdaniel S.F."/>
        </authorList>
    </citation>
    <scope>NUCLEOTIDE SEQUENCE</scope>
    <source>
        <strain evidence="2">R40</strain>
    </source>
</reference>
<proteinExistence type="predicted"/>
<protein>
    <submittedName>
        <fullName evidence="2">Uncharacterized protein</fullName>
    </submittedName>
</protein>
<keyword evidence="1" id="KW-0732">Signal</keyword>
<keyword evidence="3" id="KW-1185">Reference proteome</keyword>
<sequence>MGMVARKGVSVLMKLWLPILVAMAHEAAALRGQDGWNATIDGLTEFDGPRFQDEVAEPLVQLSANACRYPDVV</sequence>
<organism evidence="2 3">
    <name type="scientific">Ceratodon purpureus</name>
    <name type="common">Fire moss</name>
    <name type="synonym">Dicranum purpureum</name>
    <dbReference type="NCBI Taxonomy" id="3225"/>
    <lineage>
        <taxon>Eukaryota</taxon>
        <taxon>Viridiplantae</taxon>
        <taxon>Streptophyta</taxon>
        <taxon>Embryophyta</taxon>
        <taxon>Bryophyta</taxon>
        <taxon>Bryophytina</taxon>
        <taxon>Bryopsida</taxon>
        <taxon>Dicranidae</taxon>
        <taxon>Pseudoditrichales</taxon>
        <taxon>Ditrichaceae</taxon>
        <taxon>Ceratodon</taxon>
    </lineage>
</organism>
<comment type="caution">
    <text evidence="2">The sequence shown here is derived from an EMBL/GenBank/DDBJ whole genome shotgun (WGS) entry which is preliminary data.</text>
</comment>